<dbReference type="GO" id="GO:0005886">
    <property type="term" value="C:plasma membrane"/>
    <property type="evidence" value="ECO:0007669"/>
    <property type="project" value="UniProtKB-SubCell"/>
</dbReference>
<comment type="similarity">
    <text evidence="2">Belongs to the UPF0702 family.</text>
</comment>
<dbReference type="RefSeq" id="WP_106875836.1">
    <property type="nucleotide sequence ID" value="NZ_JAXCWX010000002.1"/>
</dbReference>
<reference evidence="9 10" key="1">
    <citation type="submission" date="2018-03" db="EMBL/GenBank/DDBJ databases">
        <title>Draft genome sequence of the first documented clinical Siccibacter turicensis isolate in Austria.</title>
        <authorList>
            <person name="Lepuschitz S."/>
            <person name="Pekard-Amenitsch S."/>
            <person name="Haunold R."/>
            <person name="Schill S."/>
            <person name="Mach R."/>
            <person name="Allerberger F."/>
            <person name="Ruppitsch W."/>
            <person name="Forsythe S.J."/>
        </authorList>
    </citation>
    <scope>NUCLEOTIDE SEQUENCE [LARGE SCALE GENOMIC DNA]</scope>
    <source>
        <strain evidence="9 10">6100069499-17</strain>
    </source>
</reference>
<dbReference type="OrthoDB" id="9793799at2"/>
<evidence type="ECO:0000256" key="2">
    <source>
        <dbReference type="ARBA" id="ARBA00006448"/>
    </source>
</evidence>
<accession>A0A2P8VNV2</accession>
<dbReference type="PANTHER" id="PTHR34582:SF6">
    <property type="entry name" value="UPF0702 TRANSMEMBRANE PROTEIN YCAP"/>
    <property type="match status" value="1"/>
</dbReference>
<evidence type="ECO:0000313" key="9">
    <source>
        <dbReference type="EMBL" id="PSN09246.1"/>
    </source>
</evidence>
<gene>
    <name evidence="9" type="ORF">C7G83_00370</name>
</gene>
<dbReference type="PANTHER" id="PTHR34582">
    <property type="entry name" value="UPF0702 TRANSMEMBRANE PROTEIN YCAP"/>
    <property type="match status" value="1"/>
</dbReference>
<sequence length="151" mass="16711">MDSVMRAAGMYLLLLIVFKIAGRRTLLEMNAFDFVLLLIISEATQQALLGNDFSFTGAALTIITLIVLDILLSFLKNHFPRLDLLLDGSPLILVENGQPLHRRMRKAGISSDDILSSARTAQGIERMDQIKFAILEKNGKIAVIPVESQES</sequence>
<name>A0A2P8VNV2_9ENTR</name>
<keyword evidence="4 7" id="KW-0812">Transmembrane</keyword>
<feature type="transmembrane region" description="Helical" evidence="7">
    <location>
        <begin position="53"/>
        <end position="75"/>
    </location>
</feature>
<dbReference type="STRING" id="1388748.GCA_000463155_01839"/>
<feature type="domain" description="YetF C-terminal" evidence="8">
    <location>
        <begin position="78"/>
        <end position="148"/>
    </location>
</feature>
<keyword evidence="10" id="KW-1185">Reference proteome</keyword>
<keyword evidence="5 7" id="KW-1133">Transmembrane helix</keyword>
<comment type="caution">
    <text evidence="9">The sequence shown here is derived from an EMBL/GenBank/DDBJ whole genome shotgun (WGS) entry which is preliminary data.</text>
</comment>
<comment type="subcellular location">
    <subcellularLocation>
        <location evidence="1">Cell membrane</location>
        <topology evidence="1">Multi-pass membrane protein</topology>
    </subcellularLocation>
</comment>
<evidence type="ECO:0000256" key="4">
    <source>
        <dbReference type="ARBA" id="ARBA00022692"/>
    </source>
</evidence>
<keyword evidence="6 7" id="KW-0472">Membrane</keyword>
<evidence type="ECO:0000256" key="5">
    <source>
        <dbReference type="ARBA" id="ARBA00022989"/>
    </source>
</evidence>
<evidence type="ECO:0000256" key="6">
    <source>
        <dbReference type="ARBA" id="ARBA00023136"/>
    </source>
</evidence>
<evidence type="ECO:0000259" key="8">
    <source>
        <dbReference type="Pfam" id="PF04239"/>
    </source>
</evidence>
<dbReference type="InterPro" id="IPR023090">
    <property type="entry name" value="UPF0702_alpha/beta_dom_sf"/>
</dbReference>
<dbReference type="InterPro" id="IPR007353">
    <property type="entry name" value="DUF421"/>
</dbReference>
<organism evidence="9 10">
    <name type="scientific">Siccibacter turicensis</name>
    <dbReference type="NCBI Taxonomy" id="357233"/>
    <lineage>
        <taxon>Bacteria</taxon>
        <taxon>Pseudomonadati</taxon>
        <taxon>Pseudomonadota</taxon>
        <taxon>Gammaproteobacteria</taxon>
        <taxon>Enterobacterales</taxon>
        <taxon>Enterobacteriaceae</taxon>
        <taxon>Siccibacter</taxon>
    </lineage>
</organism>
<evidence type="ECO:0000256" key="7">
    <source>
        <dbReference type="SAM" id="Phobius"/>
    </source>
</evidence>
<proteinExistence type="inferred from homology"/>
<dbReference type="EMBL" id="PYEP01000001">
    <property type="protein sequence ID" value="PSN09246.1"/>
    <property type="molecule type" value="Genomic_DNA"/>
</dbReference>
<evidence type="ECO:0000256" key="3">
    <source>
        <dbReference type="ARBA" id="ARBA00022475"/>
    </source>
</evidence>
<keyword evidence="3" id="KW-1003">Cell membrane</keyword>
<dbReference type="AlphaFoldDB" id="A0A2P8VNV2"/>
<dbReference type="Gene3D" id="3.30.240.20">
    <property type="entry name" value="bsu07140 like domains"/>
    <property type="match status" value="1"/>
</dbReference>
<dbReference type="Proteomes" id="UP000240212">
    <property type="component" value="Unassembled WGS sequence"/>
</dbReference>
<dbReference type="Pfam" id="PF04239">
    <property type="entry name" value="DUF421"/>
    <property type="match status" value="1"/>
</dbReference>
<protein>
    <submittedName>
        <fullName evidence="9">DUF421 domain-containing protein</fullName>
    </submittedName>
</protein>
<evidence type="ECO:0000313" key="10">
    <source>
        <dbReference type="Proteomes" id="UP000240212"/>
    </source>
</evidence>
<evidence type="ECO:0000256" key="1">
    <source>
        <dbReference type="ARBA" id="ARBA00004651"/>
    </source>
</evidence>